<dbReference type="Proteomes" id="UP001281761">
    <property type="component" value="Unassembled WGS sequence"/>
</dbReference>
<evidence type="ECO:0000256" key="3">
    <source>
        <dbReference type="ARBA" id="ARBA00025740"/>
    </source>
</evidence>
<dbReference type="InterPro" id="IPR048720">
    <property type="entry name" value="PROPPIN"/>
</dbReference>
<protein>
    <submittedName>
        <fullName evidence="4">Uncharacterized protein</fullName>
    </submittedName>
</protein>
<dbReference type="PANTHER" id="PTHR11227">
    <property type="entry name" value="WD-REPEAT PROTEIN INTERACTING WITH PHOSPHOINOSIDES WIPI -RELATED"/>
    <property type="match status" value="1"/>
</dbReference>
<evidence type="ECO:0000313" key="5">
    <source>
        <dbReference type="Proteomes" id="UP001281761"/>
    </source>
</evidence>
<dbReference type="Gene3D" id="2.130.10.10">
    <property type="entry name" value="YVTN repeat-like/Quinoprotein amine dehydrogenase"/>
    <property type="match status" value="1"/>
</dbReference>
<organism evidence="4 5">
    <name type="scientific">Blattamonas nauphoetae</name>
    <dbReference type="NCBI Taxonomy" id="2049346"/>
    <lineage>
        <taxon>Eukaryota</taxon>
        <taxon>Metamonada</taxon>
        <taxon>Preaxostyla</taxon>
        <taxon>Oxymonadida</taxon>
        <taxon>Blattamonas</taxon>
    </lineage>
</organism>
<accession>A0ABQ9Y4P6</accession>
<dbReference type="Pfam" id="PF21032">
    <property type="entry name" value="PROPPIN"/>
    <property type="match status" value="1"/>
</dbReference>
<dbReference type="InterPro" id="IPR001680">
    <property type="entry name" value="WD40_rpt"/>
</dbReference>
<proteinExistence type="inferred from homology"/>
<dbReference type="InterPro" id="IPR015943">
    <property type="entry name" value="WD40/YVTN_repeat-like_dom_sf"/>
</dbReference>
<evidence type="ECO:0000256" key="2">
    <source>
        <dbReference type="ARBA" id="ARBA00022737"/>
    </source>
</evidence>
<evidence type="ECO:0000313" key="4">
    <source>
        <dbReference type="EMBL" id="KAK2958673.1"/>
    </source>
</evidence>
<keyword evidence="1" id="KW-0853">WD repeat</keyword>
<dbReference type="EMBL" id="JARBJD010000036">
    <property type="protein sequence ID" value="KAK2958673.1"/>
    <property type="molecule type" value="Genomic_DNA"/>
</dbReference>
<evidence type="ECO:0000256" key="1">
    <source>
        <dbReference type="ARBA" id="ARBA00022574"/>
    </source>
</evidence>
<dbReference type="SUPFAM" id="SSF50978">
    <property type="entry name" value="WD40 repeat-like"/>
    <property type="match status" value="1"/>
</dbReference>
<sequence>MYINKQTSPIVYLGFNQLGSHITRCTQGDLTIFSIKSPNQVIQSYHSQQTDLSIATQFFTSQALFGASYRHSEPEVSSNFAMFKAQRGYKLAAQNKYIIDGRVISIKSNKAVIAVITYRGIYILNIENTELKPQFYINLPFSLRYSTAVDLTTVFDKFPTNIQCTANLIAYPLSDQKGLVAVQDVSSIPAGCSAPIQSMVTKTEHGTMHITPEVFSNLHPSALHNDQPSTRWEFTAHTDPVQCVAFSRDGTLLATASRKGTRIRVWSVQFRTQTVECLRTSKGTQCTIYSLAFSADNRLLACSGSSQTIHVFDLSASEQTGMAAGFMKFARTLGGIMTPKAQSPGQKENVKELHSALQIRPDLPPGQSVPQTTLTFFDPDRKDATPVVDSPHPFYQLNVADDSDGLAIYSITPGDTGLILSETNCFKLSKILP</sequence>
<keyword evidence="2" id="KW-0677">Repeat</keyword>
<keyword evidence="5" id="KW-1185">Reference proteome</keyword>
<dbReference type="InterPro" id="IPR036322">
    <property type="entry name" value="WD40_repeat_dom_sf"/>
</dbReference>
<gene>
    <name evidence="4" type="ORF">BLNAU_6442</name>
</gene>
<comment type="similarity">
    <text evidence="3">Belongs to the WD repeat PROPPIN family.</text>
</comment>
<reference evidence="4 5" key="1">
    <citation type="journal article" date="2022" name="bioRxiv">
        <title>Genomics of Preaxostyla Flagellates Illuminates Evolutionary Transitions and the Path Towards Mitochondrial Loss.</title>
        <authorList>
            <person name="Novak L.V.F."/>
            <person name="Treitli S.C."/>
            <person name="Pyrih J."/>
            <person name="Halakuc P."/>
            <person name="Pipaliya S.V."/>
            <person name="Vacek V."/>
            <person name="Brzon O."/>
            <person name="Soukal P."/>
            <person name="Eme L."/>
            <person name="Dacks J.B."/>
            <person name="Karnkowska A."/>
            <person name="Elias M."/>
            <person name="Hampl V."/>
        </authorList>
    </citation>
    <scope>NUCLEOTIDE SEQUENCE [LARGE SCALE GENOMIC DNA]</scope>
    <source>
        <strain evidence="4">NAU3</strain>
        <tissue evidence="4">Gut</tissue>
    </source>
</reference>
<dbReference type="SMART" id="SM00320">
    <property type="entry name" value="WD40"/>
    <property type="match status" value="2"/>
</dbReference>
<comment type="caution">
    <text evidence="4">The sequence shown here is derived from an EMBL/GenBank/DDBJ whole genome shotgun (WGS) entry which is preliminary data.</text>
</comment>
<name>A0ABQ9Y4P6_9EUKA</name>